<protein>
    <submittedName>
        <fullName evidence="1">Uncharacterized protein</fullName>
    </submittedName>
</protein>
<dbReference type="Proteomes" id="UP000828390">
    <property type="component" value="Unassembled WGS sequence"/>
</dbReference>
<sequence>MDKQLNQLSCKYKFFKSHVVSILLYGFETWTIHAETERMIQAFGNKYQRGLLGISYLEHTIKYM</sequence>
<dbReference type="EMBL" id="JAIWYP010000027">
    <property type="protein sequence ID" value="KAH3691993.1"/>
    <property type="molecule type" value="Genomic_DNA"/>
</dbReference>
<proteinExistence type="predicted"/>
<evidence type="ECO:0000313" key="1">
    <source>
        <dbReference type="EMBL" id="KAH3691993.1"/>
    </source>
</evidence>
<comment type="caution">
    <text evidence="1">The sequence shown here is derived from an EMBL/GenBank/DDBJ whole genome shotgun (WGS) entry which is preliminary data.</text>
</comment>
<keyword evidence="2" id="KW-1185">Reference proteome</keyword>
<accession>A0A9D3Y593</accession>
<reference evidence="1" key="1">
    <citation type="journal article" date="2019" name="bioRxiv">
        <title>The Genome of the Zebra Mussel, Dreissena polymorpha: A Resource for Invasive Species Research.</title>
        <authorList>
            <person name="McCartney M.A."/>
            <person name="Auch B."/>
            <person name="Kono T."/>
            <person name="Mallez S."/>
            <person name="Zhang Y."/>
            <person name="Obille A."/>
            <person name="Becker A."/>
            <person name="Abrahante J.E."/>
            <person name="Garbe J."/>
            <person name="Badalamenti J.P."/>
            <person name="Herman A."/>
            <person name="Mangelson H."/>
            <person name="Liachko I."/>
            <person name="Sullivan S."/>
            <person name="Sone E.D."/>
            <person name="Koren S."/>
            <person name="Silverstein K.A.T."/>
            <person name="Beckman K.B."/>
            <person name="Gohl D.M."/>
        </authorList>
    </citation>
    <scope>NUCLEOTIDE SEQUENCE</scope>
    <source>
        <strain evidence="1">Duluth1</strain>
        <tissue evidence="1">Whole animal</tissue>
    </source>
</reference>
<dbReference type="AlphaFoldDB" id="A0A9D3Y593"/>
<gene>
    <name evidence="1" type="ORF">DPMN_191409</name>
</gene>
<evidence type="ECO:0000313" key="2">
    <source>
        <dbReference type="Proteomes" id="UP000828390"/>
    </source>
</evidence>
<name>A0A9D3Y593_DREPO</name>
<reference evidence="1" key="2">
    <citation type="submission" date="2020-11" db="EMBL/GenBank/DDBJ databases">
        <authorList>
            <person name="McCartney M.A."/>
            <person name="Auch B."/>
            <person name="Kono T."/>
            <person name="Mallez S."/>
            <person name="Becker A."/>
            <person name="Gohl D.M."/>
            <person name="Silverstein K.A.T."/>
            <person name="Koren S."/>
            <person name="Bechman K.B."/>
            <person name="Herman A."/>
            <person name="Abrahante J.E."/>
            <person name="Garbe J."/>
        </authorList>
    </citation>
    <scope>NUCLEOTIDE SEQUENCE</scope>
    <source>
        <strain evidence="1">Duluth1</strain>
        <tissue evidence="1">Whole animal</tissue>
    </source>
</reference>
<organism evidence="1 2">
    <name type="scientific">Dreissena polymorpha</name>
    <name type="common">Zebra mussel</name>
    <name type="synonym">Mytilus polymorpha</name>
    <dbReference type="NCBI Taxonomy" id="45954"/>
    <lineage>
        <taxon>Eukaryota</taxon>
        <taxon>Metazoa</taxon>
        <taxon>Spiralia</taxon>
        <taxon>Lophotrochozoa</taxon>
        <taxon>Mollusca</taxon>
        <taxon>Bivalvia</taxon>
        <taxon>Autobranchia</taxon>
        <taxon>Heteroconchia</taxon>
        <taxon>Euheterodonta</taxon>
        <taxon>Imparidentia</taxon>
        <taxon>Neoheterodontei</taxon>
        <taxon>Myida</taxon>
        <taxon>Dreissenoidea</taxon>
        <taxon>Dreissenidae</taxon>
        <taxon>Dreissena</taxon>
    </lineage>
</organism>